<dbReference type="SMART" id="SM00642">
    <property type="entry name" value="Aamy"/>
    <property type="match status" value="1"/>
</dbReference>
<gene>
    <name evidence="2" type="ORF">HJG52_03685</name>
</gene>
<dbReference type="PANTHER" id="PTHR10357:SF219">
    <property type="entry name" value="MALTOSE ALPHA-D-GLUCOSYLTRANSFERASE"/>
    <property type="match status" value="1"/>
</dbReference>
<dbReference type="EMBL" id="JABEPQ010000001">
    <property type="protein sequence ID" value="NNM45106.1"/>
    <property type="molecule type" value="Genomic_DNA"/>
</dbReference>
<reference evidence="2 3" key="1">
    <citation type="submission" date="2020-04" db="EMBL/GenBank/DDBJ databases">
        <title>Knoellia sp. isolate from air conditioner.</title>
        <authorList>
            <person name="Chea S."/>
            <person name="Kim D.-U."/>
        </authorList>
    </citation>
    <scope>NUCLEOTIDE SEQUENCE [LARGE SCALE GENOMIC DNA]</scope>
    <source>
        <strain evidence="2 3">DB2414S</strain>
    </source>
</reference>
<dbReference type="SUPFAM" id="SSF51445">
    <property type="entry name" value="(Trans)glycosidases"/>
    <property type="match status" value="1"/>
</dbReference>
<organism evidence="2 3">
    <name type="scientific">Knoellia koreensis</name>
    <dbReference type="NCBI Taxonomy" id="2730921"/>
    <lineage>
        <taxon>Bacteria</taxon>
        <taxon>Bacillati</taxon>
        <taxon>Actinomycetota</taxon>
        <taxon>Actinomycetes</taxon>
        <taxon>Micrococcales</taxon>
        <taxon>Intrasporangiaceae</taxon>
        <taxon>Knoellia</taxon>
    </lineage>
</organism>
<dbReference type="PANTHER" id="PTHR10357">
    <property type="entry name" value="ALPHA-AMYLASE FAMILY MEMBER"/>
    <property type="match status" value="1"/>
</dbReference>
<protein>
    <submittedName>
        <fullName evidence="2">Trehalose synthase</fullName>
    </submittedName>
</protein>
<dbReference type="Pfam" id="PF00128">
    <property type="entry name" value="Alpha-amylase"/>
    <property type="match status" value="2"/>
</dbReference>
<sequence length="559" mass="62752">MADKAVSDAWWRNTVWYALDVKTYSDSDGDGWGDFTGLTRRMSYLRELGIGCLWLTPFHPSPMRDDGYDVADYYGVDPRLGTAGDLVEMVRTAHDHGIRVVMDLVVNHTSDEHPWFREARSDARSPRRGYYVWSREQPPPSDRPEPIFPGEQKETWTFDEEAGEWYFHRYHDFQPDLAFGTPQVHDEIHKVIGFWLELGLDGFRVDSLPFLIDKPGRGDDGRRRHRDLRTVRDFLSRRRGDAVLLGEANLPPDEQRAFFGDPNCPHDESEVQLLFDFAVQGAVWLGLAQGSAAPLERAIRARPDVPDSCSYAVFARTHDELTLEQVLTADEVEQVRAVFAPDGVGWIYGRGLRRRLASLLRHDDDRIRLVHSLVHAIPGVPVLQYGDEVGLADDLELPGRLATRVPMRWTEEDDGGFSDASPHRWARRAGNVREGASVAAQRHVAGSLLEATRQLVHVRRECAEIGFGATEVLPTAEDSVLGLRSTWLGQRVVTFHNVSERRVPDASAGVDLDSETVVDLLSPGGEAKASPSRIPLEPWGYRWLRLDASDATDVAGVGV</sequence>
<dbReference type="GO" id="GO:0005975">
    <property type="term" value="P:carbohydrate metabolic process"/>
    <property type="evidence" value="ECO:0007669"/>
    <property type="project" value="InterPro"/>
</dbReference>
<comment type="caution">
    <text evidence="2">The sequence shown here is derived from an EMBL/GenBank/DDBJ whole genome shotgun (WGS) entry which is preliminary data.</text>
</comment>
<dbReference type="RefSeq" id="WP_171242172.1">
    <property type="nucleotide sequence ID" value="NZ_JABEPQ010000001.1"/>
</dbReference>
<dbReference type="Gene3D" id="3.20.20.80">
    <property type="entry name" value="Glycosidases"/>
    <property type="match status" value="1"/>
</dbReference>
<evidence type="ECO:0000313" key="2">
    <source>
        <dbReference type="EMBL" id="NNM45106.1"/>
    </source>
</evidence>
<accession>A0A849H5P9</accession>
<name>A0A849H5P9_9MICO</name>
<dbReference type="Gene3D" id="3.90.400.10">
    <property type="entry name" value="Oligo-1,6-glucosidase, Domain 2"/>
    <property type="match status" value="1"/>
</dbReference>
<proteinExistence type="predicted"/>
<evidence type="ECO:0000313" key="3">
    <source>
        <dbReference type="Proteomes" id="UP000588586"/>
    </source>
</evidence>
<dbReference type="InterPro" id="IPR006047">
    <property type="entry name" value="GH13_cat_dom"/>
</dbReference>
<dbReference type="InterPro" id="IPR017853">
    <property type="entry name" value="GH"/>
</dbReference>
<feature type="domain" description="Glycosyl hydrolase family 13 catalytic" evidence="1">
    <location>
        <begin position="21"/>
        <end position="408"/>
    </location>
</feature>
<dbReference type="InterPro" id="IPR045857">
    <property type="entry name" value="O16G_dom_2"/>
</dbReference>
<evidence type="ECO:0000259" key="1">
    <source>
        <dbReference type="SMART" id="SM00642"/>
    </source>
</evidence>
<dbReference type="Proteomes" id="UP000588586">
    <property type="component" value="Unassembled WGS sequence"/>
</dbReference>
<keyword evidence="3" id="KW-1185">Reference proteome</keyword>
<dbReference type="AlphaFoldDB" id="A0A849H5P9"/>